<evidence type="ECO:0000313" key="1">
    <source>
        <dbReference type="EMBL" id="MBX70501.1"/>
    </source>
</evidence>
<organism evidence="1">
    <name type="scientific">Rhizophora mucronata</name>
    <name type="common">Asiatic mangrove</name>
    <dbReference type="NCBI Taxonomy" id="61149"/>
    <lineage>
        <taxon>Eukaryota</taxon>
        <taxon>Viridiplantae</taxon>
        <taxon>Streptophyta</taxon>
        <taxon>Embryophyta</taxon>
        <taxon>Tracheophyta</taxon>
        <taxon>Spermatophyta</taxon>
        <taxon>Magnoliopsida</taxon>
        <taxon>eudicotyledons</taxon>
        <taxon>Gunneridae</taxon>
        <taxon>Pentapetalae</taxon>
        <taxon>rosids</taxon>
        <taxon>fabids</taxon>
        <taxon>Malpighiales</taxon>
        <taxon>Rhizophoraceae</taxon>
        <taxon>Rhizophora</taxon>
    </lineage>
</organism>
<protein>
    <submittedName>
        <fullName evidence="1">Uncharacterized protein</fullName>
    </submittedName>
</protein>
<accession>A0A2P2QUE7</accession>
<reference evidence="1" key="1">
    <citation type="submission" date="2018-02" db="EMBL/GenBank/DDBJ databases">
        <title>Rhizophora mucronata_Transcriptome.</title>
        <authorList>
            <person name="Meera S.P."/>
            <person name="Sreeshan A."/>
            <person name="Augustine A."/>
        </authorList>
    </citation>
    <scope>NUCLEOTIDE SEQUENCE</scope>
    <source>
        <tissue evidence="1">Leaf</tissue>
    </source>
</reference>
<dbReference type="EMBL" id="GGEC01090017">
    <property type="protein sequence ID" value="MBX70501.1"/>
    <property type="molecule type" value="Transcribed_RNA"/>
</dbReference>
<dbReference type="AlphaFoldDB" id="A0A2P2QUE7"/>
<sequence>MVTSSLLSGPIRAVSNFCNACFMFSLEVTSCKGERLGQRA</sequence>
<name>A0A2P2QUE7_RHIMU</name>
<proteinExistence type="predicted"/>